<feature type="compositionally biased region" description="Low complexity" evidence="1">
    <location>
        <begin position="73"/>
        <end position="83"/>
    </location>
</feature>
<feature type="compositionally biased region" description="Low complexity" evidence="1">
    <location>
        <begin position="45"/>
        <end position="63"/>
    </location>
</feature>
<feature type="compositionally biased region" description="Low complexity" evidence="1">
    <location>
        <begin position="450"/>
        <end position="460"/>
    </location>
</feature>
<feature type="compositionally biased region" description="Low complexity" evidence="1">
    <location>
        <begin position="866"/>
        <end position="882"/>
    </location>
</feature>
<feature type="compositionally biased region" description="Polar residues" evidence="1">
    <location>
        <begin position="13"/>
        <end position="29"/>
    </location>
</feature>
<feature type="compositionally biased region" description="Low complexity" evidence="1">
    <location>
        <begin position="649"/>
        <end position="658"/>
    </location>
</feature>
<dbReference type="OrthoDB" id="2556086at2759"/>
<feature type="compositionally biased region" description="Low complexity" evidence="1">
    <location>
        <begin position="146"/>
        <end position="161"/>
    </location>
</feature>
<keyword evidence="3" id="KW-1185">Reference proteome</keyword>
<feature type="compositionally biased region" description="Polar residues" evidence="1">
    <location>
        <begin position="850"/>
        <end position="861"/>
    </location>
</feature>
<name>A0A316ZBH1_9BASI</name>
<feature type="compositionally biased region" description="Polar residues" evidence="1">
    <location>
        <begin position="388"/>
        <end position="422"/>
    </location>
</feature>
<proteinExistence type="predicted"/>
<feature type="compositionally biased region" description="Polar residues" evidence="1">
    <location>
        <begin position="883"/>
        <end position="903"/>
    </location>
</feature>
<accession>A0A316ZBH1</accession>
<sequence length="1343" mass="139178">MTPPPFASPALSHCSSGGASSPHMPSTPDSALGSPGAAPLGFGASSSGTSSSDTGLEAALPLFPKTPPRPPRAARSSLRPSTAGSAAVRTLRHHSRGEAAVPLDVEADSSDMPASDALEGPTSPLLQALRSSGPRPSQRPARQRESSTTSSAGSTPSLASAESGESWHSGAGPSSRQPLQRIAAPAGAPSAVLLSFGSAGIPSHKLGSASRDGSREQDPTDAAVRRRSRRVGVIAPGTASGAALCDTDEVGAPLASALRPRLPVDSPLCARACAPRASASASGLDRSSSRRSGAPPAPSSPSLPNMPVVSSGAMAGAAGLSQPHPKQTPPPPVGNPLFAALNQAASQSALSLGLPVSPLPSARSLPEPAPRQKDAQGWNKFSVGGTPGSSPAVVSSAQPWTAEQAPSSQPSESANRTSTGSDAASGGYLSCGSTSSHGSRKGGSAEHSEASGSEHGGSSSNLRERRLRMRAEKLLSAGQALPPELAQNLAHIDTDLAISRRKATVNKRLSAQATARPAQALKTEVPSLPEEASQESESVSPQDDMDTPAPAPATARRARNLSGSGSEVQSGDSAASHQTPAARHERPEEPRRRPSVPDDARSSTDIRSLPSVPDGVSVRSSIDSAAPFDDDDEEPDLPYRTGQRRDSESSSASGSSLSTLDGEGVVLVSVAKRVTAKSVGRPAPRGALAASASSPAADGDRKMLAVAAQRPHSRSVGADDAPSPTPSRSHTLDAQVDARRPPLPGRGSSWAPQTPATQKLIAAQRPRTSESESASDARMRPSAYAPAASHARVPSSNRTSASSAAGSDWDQSNPAAGARNLGVQKWAGYRHGNASQESAVSALRMANDSGGRSRTSSQAYPTPSPSARQQQRDSQLSQQSYSTHGSGPSSNLHVRPSTASSDGRSPGARTYGGDSPDRMSLSVNSAWRAAAQPISPAVSHASGGAGLAMQLEEPDIDLVVDESRSNAETSLYAVRRRLVETYPSLGSSRSAFALGRGHSSRKSIDASEASKAAGFGVLVGNEKDARKREEALEAREREITIEAICKDEVAVVKIEIWTEARSGRWIVCGPAPPHSTPVAALPEITDPWGIPIDAKGIVRRRKLKSNVEMSSTRTVVRCIDCAEARDKGIGCRCHTCGDSRCVEMVYVVQCVVRLAQFLPLKLPTHHIMGAKQPGVKYLDSPEPAYREAVLRDRAIDGLQAAAGRVGRQHHAEHGSRLLMGKATITRAGVLTVAVTNSKGKGRRTFEVEDGVDGNITELELPAKDGSGGRRSSRERTRDSGFSSEAASTYDSMASAARTGSPGSMRPSFLATDPERDSYYGGAPSTRSLAPQSSRKSLRSLFSR</sequence>
<evidence type="ECO:0000313" key="2">
    <source>
        <dbReference type="EMBL" id="PWN99040.1"/>
    </source>
</evidence>
<dbReference type="EMBL" id="KZ819289">
    <property type="protein sequence ID" value="PWN99040.1"/>
    <property type="molecule type" value="Genomic_DNA"/>
</dbReference>
<organism evidence="2 3">
    <name type="scientific">Tilletiopsis washingtonensis</name>
    <dbReference type="NCBI Taxonomy" id="58919"/>
    <lineage>
        <taxon>Eukaryota</taxon>
        <taxon>Fungi</taxon>
        <taxon>Dikarya</taxon>
        <taxon>Basidiomycota</taxon>
        <taxon>Ustilaginomycotina</taxon>
        <taxon>Exobasidiomycetes</taxon>
        <taxon>Entylomatales</taxon>
        <taxon>Entylomatales incertae sedis</taxon>
        <taxon>Tilletiopsis</taxon>
    </lineage>
</organism>
<feature type="compositionally biased region" description="Basic and acidic residues" evidence="1">
    <location>
        <begin position="582"/>
        <end position="604"/>
    </location>
</feature>
<feature type="compositionally biased region" description="Polar residues" evidence="1">
    <location>
        <begin position="1281"/>
        <end position="1291"/>
    </location>
</feature>
<feature type="region of interest" description="Disordered" evidence="1">
    <location>
        <begin position="275"/>
        <end position="340"/>
    </location>
</feature>
<feature type="compositionally biased region" description="Low complexity" evidence="1">
    <location>
        <begin position="352"/>
        <end position="361"/>
    </location>
</feature>
<protein>
    <submittedName>
        <fullName evidence="2">Uncharacterized protein</fullName>
    </submittedName>
</protein>
<feature type="region of interest" description="Disordered" evidence="1">
    <location>
        <begin position="504"/>
        <end position="818"/>
    </location>
</feature>
<feature type="compositionally biased region" description="Basic and acidic residues" evidence="1">
    <location>
        <begin position="767"/>
        <end position="779"/>
    </location>
</feature>
<dbReference type="GeneID" id="37272687"/>
<feature type="compositionally biased region" description="Polar residues" evidence="1">
    <location>
        <begin position="794"/>
        <end position="814"/>
    </location>
</feature>
<dbReference type="RefSeq" id="XP_025599319.1">
    <property type="nucleotide sequence ID" value="XM_025745143.1"/>
</dbReference>
<feature type="region of interest" description="Disordered" evidence="1">
    <location>
        <begin position="352"/>
        <end position="467"/>
    </location>
</feature>
<feature type="region of interest" description="Disordered" evidence="1">
    <location>
        <begin position="1"/>
        <end position="184"/>
    </location>
</feature>
<evidence type="ECO:0000256" key="1">
    <source>
        <dbReference type="SAM" id="MobiDB-lite"/>
    </source>
</evidence>
<feature type="compositionally biased region" description="Low complexity" evidence="1">
    <location>
        <begin position="310"/>
        <end position="325"/>
    </location>
</feature>
<dbReference type="Proteomes" id="UP000245946">
    <property type="component" value="Unassembled WGS sequence"/>
</dbReference>
<feature type="compositionally biased region" description="Low complexity" evidence="1">
    <location>
        <begin position="275"/>
        <end position="294"/>
    </location>
</feature>
<feature type="region of interest" description="Disordered" evidence="1">
    <location>
        <begin position="198"/>
        <end position="246"/>
    </location>
</feature>
<feature type="compositionally biased region" description="Low complexity" evidence="1">
    <location>
        <begin position="1332"/>
        <end position="1343"/>
    </location>
</feature>
<feature type="compositionally biased region" description="Low complexity" evidence="1">
    <location>
        <begin position="680"/>
        <end position="697"/>
    </location>
</feature>
<reference evidence="2 3" key="1">
    <citation type="journal article" date="2018" name="Mol. Biol. Evol.">
        <title>Broad Genomic Sampling Reveals a Smut Pathogenic Ancestry of the Fungal Clade Ustilaginomycotina.</title>
        <authorList>
            <person name="Kijpornyongpan T."/>
            <person name="Mondo S.J."/>
            <person name="Barry K."/>
            <person name="Sandor L."/>
            <person name="Lee J."/>
            <person name="Lipzen A."/>
            <person name="Pangilinan J."/>
            <person name="LaButti K."/>
            <person name="Hainaut M."/>
            <person name="Henrissat B."/>
            <person name="Grigoriev I.V."/>
            <person name="Spatafora J.W."/>
            <person name="Aime M.C."/>
        </authorList>
    </citation>
    <scope>NUCLEOTIDE SEQUENCE [LARGE SCALE GENOMIC DNA]</scope>
    <source>
        <strain evidence="2 3">MCA 4186</strain>
    </source>
</reference>
<feature type="compositionally biased region" description="Polar residues" evidence="1">
    <location>
        <begin position="561"/>
        <end position="579"/>
    </location>
</feature>
<gene>
    <name evidence="2" type="ORF">FA09DRAFT_359648</name>
</gene>
<evidence type="ECO:0000313" key="3">
    <source>
        <dbReference type="Proteomes" id="UP000245946"/>
    </source>
</evidence>
<feature type="region of interest" description="Disordered" evidence="1">
    <location>
        <begin position="844"/>
        <end position="919"/>
    </location>
</feature>
<feature type="region of interest" description="Disordered" evidence="1">
    <location>
        <begin position="1256"/>
        <end position="1343"/>
    </location>
</feature>